<name>A0A9N8WFQ5_9GLOM</name>
<gene>
    <name evidence="1" type="ORF">DERYTH_LOCUS2154</name>
</gene>
<dbReference type="EMBL" id="CAJVPY010000656">
    <property type="protein sequence ID" value="CAG8485726.1"/>
    <property type="molecule type" value="Genomic_DNA"/>
</dbReference>
<proteinExistence type="predicted"/>
<accession>A0A9N8WFQ5</accession>
<organism evidence="1 2">
    <name type="scientific">Dentiscutata erythropus</name>
    <dbReference type="NCBI Taxonomy" id="1348616"/>
    <lineage>
        <taxon>Eukaryota</taxon>
        <taxon>Fungi</taxon>
        <taxon>Fungi incertae sedis</taxon>
        <taxon>Mucoromycota</taxon>
        <taxon>Glomeromycotina</taxon>
        <taxon>Glomeromycetes</taxon>
        <taxon>Diversisporales</taxon>
        <taxon>Gigasporaceae</taxon>
        <taxon>Dentiscutata</taxon>
    </lineage>
</organism>
<evidence type="ECO:0000313" key="1">
    <source>
        <dbReference type="EMBL" id="CAG8485726.1"/>
    </source>
</evidence>
<dbReference type="AlphaFoldDB" id="A0A9N8WFQ5"/>
<reference evidence="1" key="1">
    <citation type="submission" date="2021-06" db="EMBL/GenBank/DDBJ databases">
        <authorList>
            <person name="Kallberg Y."/>
            <person name="Tangrot J."/>
            <person name="Rosling A."/>
        </authorList>
    </citation>
    <scope>NUCLEOTIDE SEQUENCE</scope>
    <source>
        <strain evidence="1">MA453B</strain>
    </source>
</reference>
<dbReference type="Proteomes" id="UP000789405">
    <property type="component" value="Unassembled WGS sequence"/>
</dbReference>
<sequence length="49" mass="6109">MKKFDETLECRETNKKKRMNLTNFETIKEDMTFTMSINLVNHYRKHYSY</sequence>
<evidence type="ECO:0000313" key="2">
    <source>
        <dbReference type="Proteomes" id="UP000789405"/>
    </source>
</evidence>
<protein>
    <submittedName>
        <fullName evidence="1">25429_t:CDS:1</fullName>
    </submittedName>
</protein>
<keyword evidence="2" id="KW-1185">Reference proteome</keyword>
<comment type="caution">
    <text evidence="1">The sequence shown here is derived from an EMBL/GenBank/DDBJ whole genome shotgun (WGS) entry which is preliminary data.</text>
</comment>